<dbReference type="PROSITE" id="PS50011">
    <property type="entry name" value="PROTEIN_KINASE_DOM"/>
    <property type="match status" value="1"/>
</dbReference>
<dbReference type="AlphaFoldDB" id="T0QT56"/>
<dbReference type="EMBL" id="JH767134">
    <property type="protein sequence ID" value="EQC41359.1"/>
    <property type="molecule type" value="Genomic_DNA"/>
</dbReference>
<dbReference type="InterPro" id="IPR036770">
    <property type="entry name" value="Ankyrin_rpt-contain_sf"/>
</dbReference>
<feature type="region of interest" description="Disordered" evidence="4">
    <location>
        <begin position="33"/>
        <end position="53"/>
    </location>
</feature>
<evidence type="ECO:0000259" key="5">
    <source>
        <dbReference type="PROSITE" id="PS50011"/>
    </source>
</evidence>
<dbReference type="InterPro" id="IPR011009">
    <property type="entry name" value="Kinase-like_dom_sf"/>
</dbReference>
<dbReference type="Gene3D" id="1.10.510.10">
    <property type="entry name" value="Transferase(Phosphotransferase) domain 1"/>
    <property type="match status" value="1"/>
</dbReference>
<gene>
    <name evidence="6" type="ORF">SDRG_01333</name>
</gene>
<evidence type="ECO:0000256" key="3">
    <source>
        <dbReference type="SAM" id="Coils"/>
    </source>
</evidence>
<dbReference type="OMA" id="WICENHA"/>
<dbReference type="VEuPathDB" id="FungiDB:SDRG_01333"/>
<evidence type="ECO:0000256" key="2">
    <source>
        <dbReference type="ARBA" id="ARBA00023043"/>
    </source>
</evidence>
<dbReference type="Proteomes" id="UP000030762">
    <property type="component" value="Unassembled WGS sequence"/>
</dbReference>
<protein>
    <recommendedName>
        <fullName evidence="5">Protein kinase domain-containing protein</fullName>
    </recommendedName>
</protein>
<dbReference type="GeneID" id="19942060"/>
<evidence type="ECO:0000313" key="7">
    <source>
        <dbReference type="Proteomes" id="UP000030762"/>
    </source>
</evidence>
<dbReference type="SUPFAM" id="SSF56112">
    <property type="entry name" value="Protein kinase-like (PK-like)"/>
    <property type="match status" value="1"/>
</dbReference>
<dbReference type="InterPro" id="IPR002110">
    <property type="entry name" value="Ankyrin_rpt"/>
</dbReference>
<dbReference type="eggNOG" id="ENOG502S5ZM">
    <property type="taxonomic scope" value="Eukaryota"/>
</dbReference>
<dbReference type="Pfam" id="PF12796">
    <property type="entry name" value="Ank_2"/>
    <property type="match status" value="1"/>
</dbReference>
<organism evidence="6 7">
    <name type="scientific">Saprolegnia diclina (strain VS20)</name>
    <dbReference type="NCBI Taxonomy" id="1156394"/>
    <lineage>
        <taxon>Eukaryota</taxon>
        <taxon>Sar</taxon>
        <taxon>Stramenopiles</taxon>
        <taxon>Oomycota</taxon>
        <taxon>Saprolegniomycetes</taxon>
        <taxon>Saprolegniales</taxon>
        <taxon>Saprolegniaceae</taxon>
        <taxon>Saprolegnia</taxon>
    </lineage>
</organism>
<feature type="domain" description="Protein kinase" evidence="5">
    <location>
        <begin position="482"/>
        <end position="793"/>
    </location>
</feature>
<accession>T0QT56</accession>
<dbReference type="GO" id="GO:0004672">
    <property type="term" value="F:protein kinase activity"/>
    <property type="evidence" value="ECO:0007669"/>
    <property type="project" value="InterPro"/>
</dbReference>
<dbReference type="InterPro" id="IPR000719">
    <property type="entry name" value="Prot_kinase_dom"/>
</dbReference>
<dbReference type="RefSeq" id="XP_008605073.1">
    <property type="nucleotide sequence ID" value="XM_008606851.1"/>
</dbReference>
<dbReference type="STRING" id="1156394.T0QT56"/>
<keyword evidence="1" id="KW-0677">Repeat</keyword>
<feature type="coiled-coil region" evidence="3">
    <location>
        <begin position="836"/>
        <end position="884"/>
    </location>
</feature>
<dbReference type="GO" id="GO:0005524">
    <property type="term" value="F:ATP binding"/>
    <property type="evidence" value="ECO:0007669"/>
    <property type="project" value="InterPro"/>
</dbReference>
<keyword evidence="2" id="KW-0040">ANK repeat</keyword>
<dbReference type="InParanoid" id="T0QT56"/>
<evidence type="ECO:0000256" key="4">
    <source>
        <dbReference type="SAM" id="MobiDB-lite"/>
    </source>
</evidence>
<dbReference type="PANTHER" id="PTHR24186:SF38">
    <property type="entry name" value="ANKYRIN REPEAT FAMILY PROTEIN"/>
    <property type="match status" value="1"/>
</dbReference>
<dbReference type="SMART" id="SM00248">
    <property type="entry name" value="ANK"/>
    <property type="match status" value="7"/>
</dbReference>
<keyword evidence="7" id="KW-1185">Reference proteome</keyword>
<dbReference type="GO" id="GO:0005886">
    <property type="term" value="C:plasma membrane"/>
    <property type="evidence" value="ECO:0007669"/>
    <property type="project" value="TreeGrafter"/>
</dbReference>
<evidence type="ECO:0000256" key="1">
    <source>
        <dbReference type="ARBA" id="ARBA00022737"/>
    </source>
</evidence>
<feature type="compositionally biased region" description="Polar residues" evidence="4">
    <location>
        <begin position="41"/>
        <end position="53"/>
    </location>
</feature>
<dbReference type="PANTHER" id="PTHR24186">
    <property type="entry name" value="PROTEIN PHOSPHATASE 1 REGULATORY SUBUNIT"/>
    <property type="match status" value="1"/>
</dbReference>
<proteinExistence type="predicted"/>
<keyword evidence="3" id="KW-0175">Coiled coil</keyword>
<reference evidence="6 7" key="1">
    <citation type="submission" date="2012-04" db="EMBL/GenBank/DDBJ databases">
        <title>The Genome Sequence of Saprolegnia declina VS20.</title>
        <authorList>
            <consortium name="The Broad Institute Genome Sequencing Platform"/>
            <person name="Russ C."/>
            <person name="Nusbaum C."/>
            <person name="Tyler B."/>
            <person name="van West P."/>
            <person name="Dieguez-Uribeondo J."/>
            <person name="de Bruijn I."/>
            <person name="Tripathy S."/>
            <person name="Jiang R."/>
            <person name="Young S.K."/>
            <person name="Zeng Q."/>
            <person name="Gargeya S."/>
            <person name="Fitzgerald M."/>
            <person name="Haas B."/>
            <person name="Abouelleil A."/>
            <person name="Alvarado L."/>
            <person name="Arachchi H.M."/>
            <person name="Berlin A."/>
            <person name="Chapman S.B."/>
            <person name="Goldberg J."/>
            <person name="Griggs A."/>
            <person name="Gujja S."/>
            <person name="Hansen M."/>
            <person name="Howarth C."/>
            <person name="Imamovic A."/>
            <person name="Larimer J."/>
            <person name="McCowen C."/>
            <person name="Montmayeur A."/>
            <person name="Murphy C."/>
            <person name="Neiman D."/>
            <person name="Pearson M."/>
            <person name="Priest M."/>
            <person name="Roberts A."/>
            <person name="Saif S."/>
            <person name="Shea T."/>
            <person name="Sisk P."/>
            <person name="Sykes S."/>
            <person name="Wortman J."/>
            <person name="Nusbaum C."/>
            <person name="Birren B."/>
        </authorList>
    </citation>
    <scope>NUCLEOTIDE SEQUENCE [LARGE SCALE GENOMIC DNA]</scope>
    <source>
        <strain evidence="6 7">VS20</strain>
    </source>
</reference>
<sequence>MEASAPVEMVEDDATLLTPKAARPWGGLKITQFRSRRASTPEPNSSATGAPTTTYHIKDCKPDVVALLHRALDEKDAALAMQAVTTHPKLVASPLQDDTVLLHHLCQWPQIGAALELLQHCVHEYPEGVAYMDKRGRAPLHYLCMNPSVTVRAIQVLVVAFPVSAAMCDKESCLPVHYLCLNSSQTIDMTMMLHNYETFSLRNHEGRTPLHCVLLRPECEFELCATVLSLAPETTSVVDSMGRTILHMVAAHPTHIESQLLQLLLSLDVNAAQHSDMHGQLPLHRAVANPKVTAAALRQLLHAFPGAVDVVDGHGQSSLHLLCSNEALAMKLVVEYAAVATSVPTSLLWLDDEASTSLHIACMNPSSSPEMIRAIYDLHPDAATALDKYGCTPFHYACSHPSISVDLVWLFLDHARAITSVVDQVERRGKTPLHYLAANRHVSVDMISIVFDADPSASQVTDHAMKLPVHYLIENPSIPSAHAYRLLAGGASYRQRYRISDRAVTEFATTLFSHGPQGEHDVCFSAIDEAVDGHDDVRLQYCSSSAIHRHLIGLYTALLATPAPNGVAVPALRDTFENARRRIRLPAGASRTLEFGLVTSTPRATVATSGAVDPRSLLASVAAVLLHWHEVARVVHGNICPATVVQAPVEDTYMLHPAPHSVFIGQAIASWLVFPTQNVLYCAPEMAAAYLQGETPIPTAATDMWQLGCTIYYVATGTTLLEAIAPHAALCTPDQVHHLLLSINESVLETVMQRIGRHDVQRLVKHLLELSPSARWTARLVVEATARPTDVSLPPHDTDDTALDGPAIDAATLLVQRLRDDVQMLTKATVDAKTRLRRVELDRDHLRLQLSELVDRLNAILLEKEEAVQQVAVMTKKRASLTQQLDTMVHMLISVMPLAQKVYGAMGDDLLARLMSHAAMGTPPESALYALPAASMSLNRMLRDRLRDTILARGCVGQWANAPPSLYSDDAASFGPVDDDDTTNP</sequence>
<dbReference type="SUPFAM" id="SSF48403">
    <property type="entry name" value="Ankyrin repeat"/>
    <property type="match status" value="2"/>
</dbReference>
<name>T0QT56_SAPDV</name>
<dbReference type="Gene3D" id="1.25.40.20">
    <property type="entry name" value="Ankyrin repeat-containing domain"/>
    <property type="match status" value="3"/>
</dbReference>
<dbReference type="OrthoDB" id="61627at2759"/>
<evidence type="ECO:0000313" key="6">
    <source>
        <dbReference type="EMBL" id="EQC41359.1"/>
    </source>
</evidence>